<dbReference type="GO" id="GO:0005506">
    <property type="term" value="F:iron ion binding"/>
    <property type="evidence" value="ECO:0007669"/>
    <property type="project" value="InterPro"/>
</dbReference>
<proteinExistence type="predicted"/>
<feature type="domain" description="NIF system FeS cluster assembly NifU C-terminal" evidence="2">
    <location>
        <begin position="15"/>
        <end position="72"/>
    </location>
</feature>
<dbReference type="AlphaFoldDB" id="A0A7X3CRE2"/>
<evidence type="ECO:0000259" key="2">
    <source>
        <dbReference type="Pfam" id="PF01106"/>
    </source>
</evidence>
<keyword evidence="4" id="KW-1185">Reference proteome</keyword>
<dbReference type="InterPro" id="IPR034904">
    <property type="entry name" value="FSCA_dom_sf"/>
</dbReference>
<name>A0A7X3CRE2_9BACL</name>
<evidence type="ECO:0000256" key="1">
    <source>
        <dbReference type="ARBA" id="ARBA00049958"/>
    </source>
</evidence>
<dbReference type="RefSeq" id="WP_054798920.1">
    <property type="nucleotide sequence ID" value="NZ_JARTHJ010000005.1"/>
</dbReference>
<dbReference type="GO" id="GO:0016226">
    <property type="term" value="P:iron-sulfur cluster assembly"/>
    <property type="evidence" value="ECO:0007669"/>
    <property type="project" value="InterPro"/>
</dbReference>
<comment type="caution">
    <text evidence="3">The sequence shown here is derived from an EMBL/GenBank/DDBJ whole genome shotgun (WGS) entry which is preliminary data.</text>
</comment>
<organism evidence="3 4">
    <name type="scientific">Paenibacillus validus</name>
    <dbReference type="NCBI Taxonomy" id="44253"/>
    <lineage>
        <taxon>Bacteria</taxon>
        <taxon>Bacillati</taxon>
        <taxon>Bacillota</taxon>
        <taxon>Bacilli</taxon>
        <taxon>Bacillales</taxon>
        <taxon>Paenibacillaceae</taxon>
        <taxon>Paenibacillus</taxon>
    </lineage>
</organism>
<dbReference type="Gene3D" id="3.30.300.130">
    <property type="entry name" value="Fe-S cluster assembly (FSCA)"/>
    <property type="match status" value="1"/>
</dbReference>
<dbReference type="SUPFAM" id="SSF117916">
    <property type="entry name" value="Fe-S cluster assembly (FSCA) domain-like"/>
    <property type="match status" value="1"/>
</dbReference>
<dbReference type="InterPro" id="IPR001075">
    <property type="entry name" value="NIF_FeS_clus_asmbl_NifU_C"/>
</dbReference>
<gene>
    <name evidence="3" type="ORF">GNP93_05425</name>
</gene>
<dbReference type="EMBL" id="WNZX01000003">
    <property type="protein sequence ID" value="MUG70117.1"/>
    <property type="molecule type" value="Genomic_DNA"/>
</dbReference>
<dbReference type="Pfam" id="PF01106">
    <property type="entry name" value="NifU"/>
    <property type="match status" value="1"/>
</dbReference>
<dbReference type="GO" id="GO:0051536">
    <property type="term" value="F:iron-sulfur cluster binding"/>
    <property type="evidence" value="ECO:0007669"/>
    <property type="project" value="InterPro"/>
</dbReference>
<comment type="function">
    <text evidence="1">May be involved in the formation or repair of [Fe-S] clusters present in iron-sulfur proteins.</text>
</comment>
<accession>A0A7X3CRE2</accession>
<reference evidence="3 4" key="1">
    <citation type="submission" date="2019-11" db="EMBL/GenBank/DDBJ databases">
        <title>Draft genome sequences of five Paenibacillus species of dairy origin.</title>
        <authorList>
            <person name="Olajide A.M."/>
            <person name="Chen S."/>
            <person name="Lapointe G."/>
        </authorList>
    </citation>
    <scope>NUCLEOTIDE SEQUENCE [LARGE SCALE GENOMIC DNA]</scope>
    <source>
        <strain evidence="3 4">2CS3</strain>
    </source>
</reference>
<evidence type="ECO:0000313" key="4">
    <source>
        <dbReference type="Proteomes" id="UP000450917"/>
    </source>
</evidence>
<evidence type="ECO:0000313" key="3">
    <source>
        <dbReference type="EMBL" id="MUG70117.1"/>
    </source>
</evidence>
<protein>
    <recommendedName>
        <fullName evidence="2">NIF system FeS cluster assembly NifU C-terminal domain-containing protein</fullName>
    </recommendedName>
</protein>
<sequence>MNETMSTHVPSIKEINDSIKDVRARLRGHAGDLIIHDIDEDGEVSIEFIGACSACPAIGFTYLAIVEPALTEIKGVNSIKTHQVHLSPAFRKRMSTFTQGSSSRIGS</sequence>
<dbReference type="Proteomes" id="UP000450917">
    <property type="component" value="Unassembled WGS sequence"/>
</dbReference>